<dbReference type="PATRIC" id="fig|216463.3.peg.763"/>
<dbReference type="RefSeq" id="WP_045807579.1">
    <property type="nucleotide sequence ID" value="NZ_BJZI01000009.1"/>
</dbReference>
<dbReference type="EMBL" id="BJZI01000009">
    <property type="protein sequence ID" value="GEO66409.1"/>
    <property type="molecule type" value="Genomic_DNA"/>
</dbReference>
<dbReference type="OrthoDB" id="9982553at2"/>
<keyword evidence="4" id="KW-1185">Reference proteome</keyword>
<sequence length="159" mass="18740">MNRDWLLKILLTLVLIASMGGSSFYKHQKVQQTFKNYSIKKYTVTHTDQVNIAQTPITILHYKQFAEHNRLWSYLTITSPIKQKIKANKFTLYRGEKEAPNIYWDEQIKVNSKTDLTLKKGINKILMYTEFSFSSKDLRLVISNKNGLHYTQKWLGTEF</sequence>
<evidence type="ECO:0000313" key="2">
    <source>
        <dbReference type="EMBL" id="KJW12471.1"/>
    </source>
</evidence>
<gene>
    <name evidence="1" type="ORF">LSP04_08280</name>
    <name evidence="2" type="ORF">VC81_08235</name>
</gene>
<organism evidence="2 3">
    <name type="scientific">Levilactobacillus spicheri</name>
    <dbReference type="NCBI Taxonomy" id="216463"/>
    <lineage>
        <taxon>Bacteria</taxon>
        <taxon>Bacillati</taxon>
        <taxon>Bacillota</taxon>
        <taxon>Bacilli</taxon>
        <taxon>Lactobacillales</taxon>
        <taxon>Lactobacillaceae</taxon>
        <taxon>Levilactobacillus</taxon>
    </lineage>
</organism>
<protein>
    <submittedName>
        <fullName evidence="2">Uncharacterized protein</fullName>
    </submittedName>
</protein>
<evidence type="ECO:0000313" key="1">
    <source>
        <dbReference type="EMBL" id="GEO66409.1"/>
    </source>
</evidence>
<dbReference type="AlphaFoldDB" id="A0A0F3RR50"/>
<reference evidence="2 3" key="1">
    <citation type="submission" date="2015-03" db="EMBL/GenBank/DDBJ databases">
        <authorList>
            <person name="Zheng J."/>
            <person name="Ganezle M."/>
        </authorList>
    </citation>
    <scope>NUCLEOTIDE SEQUENCE [LARGE SCALE GENOMIC DNA]</scope>
    <source>
        <strain evidence="2 3">LP38</strain>
    </source>
</reference>
<reference evidence="1 4" key="2">
    <citation type="submission" date="2019-07" db="EMBL/GenBank/DDBJ databases">
        <title>Whole genome shotgun sequence of Lactobacillus spicheri NBRC 107155.</title>
        <authorList>
            <person name="Hosoyama A."/>
            <person name="Uohara A."/>
            <person name="Ohji S."/>
            <person name="Ichikawa N."/>
        </authorList>
    </citation>
    <scope>NUCLEOTIDE SEQUENCE [LARGE SCALE GENOMIC DNA]</scope>
    <source>
        <strain evidence="1 4">NBRC 107155</strain>
    </source>
</reference>
<dbReference type="EMBL" id="JZCR01000019">
    <property type="protein sequence ID" value="KJW12471.1"/>
    <property type="molecule type" value="Genomic_DNA"/>
</dbReference>
<proteinExistence type="predicted"/>
<accession>A0A0F3RR50</accession>
<dbReference type="Proteomes" id="UP000321691">
    <property type="component" value="Unassembled WGS sequence"/>
</dbReference>
<comment type="caution">
    <text evidence="2">The sequence shown here is derived from an EMBL/GenBank/DDBJ whole genome shotgun (WGS) entry which is preliminary data.</text>
</comment>
<evidence type="ECO:0000313" key="3">
    <source>
        <dbReference type="Proteomes" id="UP000033491"/>
    </source>
</evidence>
<evidence type="ECO:0000313" key="4">
    <source>
        <dbReference type="Proteomes" id="UP000321691"/>
    </source>
</evidence>
<dbReference type="Proteomes" id="UP000033491">
    <property type="component" value="Unassembled WGS sequence"/>
</dbReference>
<dbReference type="STRING" id="216463.VC81_08235"/>
<name>A0A0F3RR50_9LACO</name>